<keyword evidence="6 9" id="KW-1133">Transmembrane helix</keyword>
<comment type="subcellular location">
    <subcellularLocation>
        <location evidence="9">Cell membrane</location>
        <topology evidence="9">Multi-pass membrane protein</topology>
    </subcellularLocation>
    <subcellularLocation>
        <location evidence="1">Membrane</location>
        <topology evidence="1">Multi-pass membrane protein</topology>
    </subcellularLocation>
</comment>
<dbReference type="AlphaFoldDB" id="A0A387BLT0"/>
<gene>
    <name evidence="10" type="primary">secG</name>
    <name evidence="10" type="ORF">D7I46_07270</name>
</gene>
<keyword evidence="5 9" id="KW-0653">Protein transport</keyword>
<evidence type="ECO:0000313" key="10">
    <source>
        <dbReference type="EMBL" id="AYG01950.1"/>
    </source>
</evidence>
<dbReference type="EMBL" id="CP032627">
    <property type="protein sequence ID" value="AYG01950.1"/>
    <property type="molecule type" value="Genomic_DNA"/>
</dbReference>
<comment type="function">
    <text evidence="9">Involved in protein export. Participates in an early event of protein translocation.</text>
</comment>
<sequence length="71" mass="7746">MMLIISIGIVIAIFIQPSKQDGAINVFSGGTEALVDSHKSRGTEFMIRCFTSVMIVLWLVISLSLVILSAY</sequence>
<accession>A0A387BLT0</accession>
<comment type="similarity">
    <text evidence="2 9">Belongs to the SecG family.</text>
</comment>
<evidence type="ECO:0000256" key="5">
    <source>
        <dbReference type="ARBA" id="ARBA00022927"/>
    </source>
</evidence>
<organism evidence="10 11">
    <name type="scientific">Lactococcus allomyrinae</name>
    <dbReference type="NCBI Taxonomy" id="2419773"/>
    <lineage>
        <taxon>Bacteria</taxon>
        <taxon>Bacillati</taxon>
        <taxon>Bacillota</taxon>
        <taxon>Bacilli</taxon>
        <taxon>Lactobacillales</taxon>
        <taxon>Streptococcaceae</taxon>
        <taxon>Lactococcus</taxon>
    </lineage>
</organism>
<dbReference type="KEGG" id="lact:D7I46_07270"/>
<dbReference type="NCBIfam" id="TIGR00810">
    <property type="entry name" value="secG"/>
    <property type="match status" value="1"/>
</dbReference>
<keyword evidence="3 9" id="KW-0813">Transport</keyword>
<name>A0A387BLT0_9LACT</name>
<dbReference type="GO" id="GO:0009306">
    <property type="term" value="P:protein secretion"/>
    <property type="evidence" value="ECO:0007669"/>
    <property type="project" value="UniProtKB-UniRule"/>
</dbReference>
<dbReference type="Pfam" id="PF03840">
    <property type="entry name" value="SecG"/>
    <property type="match status" value="1"/>
</dbReference>
<proteinExistence type="inferred from homology"/>
<dbReference type="RefSeq" id="WP_120773319.1">
    <property type="nucleotide sequence ID" value="NZ_CP032627.1"/>
</dbReference>
<evidence type="ECO:0000256" key="9">
    <source>
        <dbReference type="RuleBase" id="RU365087"/>
    </source>
</evidence>
<protein>
    <recommendedName>
        <fullName evidence="9">Protein-export membrane protein SecG</fullName>
    </recommendedName>
</protein>
<keyword evidence="8 9" id="KW-0472">Membrane</keyword>
<evidence type="ECO:0000313" key="11">
    <source>
        <dbReference type="Proteomes" id="UP000269374"/>
    </source>
</evidence>
<dbReference type="GO" id="GO:0005886">
    <property type="term" value="C:plasma membrane"/>
    <property type="evidence" value="ECO:0007669"/>
    <property type="project" value="UniProtKB-SubCell"/>
</dbReference>
<dbReference type="Proteomes" id="UP000269374">
    <property type="component" value="Chromosome"/>
</dbReference>
<evidence type="ECO:0000256" key="3">
    <source>
        <dbReference type="ARBA" id="ARBA00022448"/>
    </source>
</evidence>
<dbReference type="GO" id="GO:0015450">
    <property type="term" value="F:protein-transporting ATPase activity"/>
    <property type="evidence" value="ECO:0007669"/>
    <property type="project" value="UniProtKB-UniRule"/>
</dbReference>
<keyword evidence="7 9" id="KW-0811">Translocation</keyword>
<feature type="transmembrane region" description="Helical" evidence="9">
    <location>
        <begin position="46"/>
        <end position="68"/>
    </location>
</feature>
<reference evidence="10 11" key="1">
    <citation type="submission" date="2018-09" db="EMBL/GenBank/DDBJ databases">
        <title>Genome sequencing of strain 1JSPR-7.</title>
        <authorList>
            <person name="Heo J."/>
            <person name="Kim S.-J."/>
            <person name="Kwon S.-W."/>
        </authorList>
    </citation>
    <scope>NUCLEOTIDE SEQUENCE [LARGE SCALE GENOMIC DNA]</scope>
    <source>
        <strain evidence="10 11">1JSPR-7</strain>
    </source>
</reference>
<keyword evidence="11" id="KW-1185">Reference proteome</keyword>
<comment type="caution">
    <text evidence="9">Lacks conserved residue(s) required for the propagation of feature annotation.</text>
</comment>
<dbReference type="InterPro" id="IPR004692">
    <property type="entry name" value="SecG"/>
</dbReference>
<evidence type="ECO:0000256" key="6">
    <source>
        <dbReference type="ARBA" id="ARBA00022989"/>
    </source>
</evidence>
<keyword evidence="4 9" id="KW-0812">Transmembrane</keyword>
<evidence type="ECO:0000256" key="4">
    <source>
        <dbReference type="ARBA" id="ARBA00022692"/>
    </source>
</evidence>
<evidence type="ECO:0000256" key="1">
    <source>
        <dbReference type="ARBA" id="ARBA00004141"/>
    </source>
</evidence>
<evidence type="ECO:0000256" key="2">
    <source>
        <dbReference type="ARBA" id="ARBA00008445"/>
    </source>
</evidence>
<evidence type="ECO:0000256" key="8">
    <source>
        <dbReference type="ARBA" id="ARBA00023136"/>
    </source>
</evidence>
<dbReference type="OrthoDB" id="1651166at2"/>
<evidence type="ECO:0000256" key="7">
    <source>
        <dbReference type="ARBA" id="ARBA00023010"/>
    </source>
</evidence>
<keyword evidence="9" id="KW-1003">Cell membrane</keyword>